<feature type="compositionally biased region" description="Polar residues" evidence="1">
    <location>
        <begin position="41"/>
        <end position="54"/>
    </location>
</feature>
<protein>
    <submittedName>
        <fullName evidence="2">Uncharacterized protein</fullName>
    </submittedName>
</protein>
<feature type="region of interest" description="Disordered" evidence="1">
    <location>
        <begin position="212"/>
        <end position="242"/>
    </location>
</feature>
<feature type="region of interest" description="Disordered" evidence="1">
    <location>
        <begin position="1"/>
        <end position="139"/>
    </location>
</feature>
<feature type="compositionally biased region" description="Basic and acidic residues" evidence="1">
    <location>
        <begin position="216"/>
        <end position="238"/>
    </location>
</feature>
<sequence length="376" mass="40155">MGDALDENFVLGDSGRKGKGGSPKVTAKQPPSRVLKGGGTSSLNVKQPCGSPTSAVKKGQTKKKQKQRQQESGGGSSKVIKDDPKRKKDDQKGGSKGKGRNLSGKEPKMNKKGKTDEVSASSSLPHKSGGGTGRSGTAQSRLIMDNDAQKKFVDSLAQEAFKNLSHLELSSLSLQSSHFLGDAILSAEGGGAEIAADLGRLGLRLKKAGMSLEGGTRGKKEKQQEKGQHQTTEKEKKGGGVPVLCVTHSGDRAFDIAEEVRVGWEQSGVSEGSRGRPLLLYSHGGGRKQEQVRRQGEFLRNPEHPVGTGTPGRIRRLLEEGWLEPHRVAVLVVDLSCNVKNFNVASLNETRSDLAWLLCNGFRTALEAGICKVLLH</sequence>
<organism evidence="2">
    <name type="scientific">Chromera velia CCMP2878</name>
    <dbReference type="NCBI Taxonomy" id="1169474"/>
    <lineage>
        <taxon>Eukaryota</taxon>
        <taxon>Sar</taxon>
        <taxon>Alveolata</taxon>
        <taxon>Colpodellida</taxon>
        <taxon>Chromeraceae</taxon>
        <taxon>Chromera</taxon>
    </lineage>
</organism>
<name>A0A0G4G375_9ALVE</name>
<feature type="compositionally biased region" description="Basic and acidic residues" evidence="1">
    <location>
        <begin position="103"/>
        <end position="117"/>
    </location>
</feature>
<dbReference type="PANTHER" id="PTHR24030">
    <property type="entry name" value="PROTEIN CMSS1"/>
    <property type="match status" value="1"/>
</dbReference>
<evidence type="ECO:0000313" key="2">
    <source>
        <dbReference type="EMBL" id="CEM22262.1"/>
    </source>
</evidence>
<dbReference type="AlphaFoldDB" id="A0A0G4G375"/>
<proteinExistence type="predicted"/>
<gene>
    <name evidence="2" type="ORF">Cvel_19910</name>
</gene>
<dbReference type="InterPro" id="IPR032704">
    <property type="entry name" value="Cms1"/>
</dbReference>
<accession>A0A0G4G375</accession>
<dbReference type="PANTHER" id="PTHR24030:SF0">
    <property type="entry name" value="PROTEIN CMSS1"/>
    <property type="match status" value="1"/>
</dbReference>
<dbReference type="EMBL" id="CDMZ01000828">
    <property type="protein sequence ID" value="CEM22262.1"/>
    <property type="molecule type" value="Genomic_DNA"/>
</dbReference>
<feature type="compositionally biased region" description="Basic and acidic residues" evidence="1">
    <location>
        <begin position="79"/>
        <end position="93"/>
    </location>
</feature>
<dbReference type="GO" id="GO:0030686">
    <property type="term" value="C:90S preribosome"/>
    <property type="evidence" value="ECO:0007669"/>
    <property type="project" value="TreeGrafter"/>
</dbReference>
<reference evidence="2" key="1">
    <citation type="submission" date="2014-11" db="EMBL/GenBank/DDBJ databases">
        <authorList>
            <person name="Otto D Thomas"/>
            <person name="Naeem Raeece"/>
        </authorList>
    </citation>
    <scope>NUCLEOTIDE SEQUENCE</scope>
</reference>
<evidence type="ECO:0000256" key="1">
    <source>
        <dbReference type="SAM" id="MobiDB-lite"/>
    </source>
</evidence>
<dbReference type="VEuPathDB" id="CryptoDB:Cvel_19910"/>
<dbReference type="GO" id="GO:0005634">
    <property type="term" value="C:nucleus"/>
    <property type="evidence" value="ECO:0007669"/>
    <property type="project" value="TreeGrafter"/>
</dbReference>